<evidence type="ECO:0000313" key="13">
    <source>
        <dbReference type="Proteomes" id="UP000191980"/>
    </source>
</evidence>
<feature type="active site" evidence="9">
    <location>
        <position position="18"/>
    </location>
</feature>
<evidence type="ECO:0000313" key="12">
    <source>
        <dbReference type="EMBL" id="OQK15419.1"/>
    </source>
</evidence>
<dbReference type="STRING" id="1420851.AU255_18290"/>
<dbReference type="InterPro" id="IPR017968">
    <property type="entry name" value="Acylphosphatase_CS"/>
</dbReference>
<comment type="similarity">
    <text evidence="2 8">Belongs to the carbamoyltransferase HypF family.</text>
</comment>
<keyword evidence="12" id="KW-0808">Transferase</keyword>
<comment type="function">
    <text evidence="8">Involved in the maturation of [NiFe] hydrogenases. Along with HypE, it catalyzes the synthesis of the CN ligands of the active site iron of [NiFe]-hydrogenases. HypF functions as a carbamoyl transferase using carbamoylphosphate as a substrate and transferring the carboxamido moiety in an ATP-dependent reaction to the thiolate of the C-terminal cysteine of HypE yielding a protein-S-carboxamide.</text>
</comment>
<organism evidence="12 13">
    <name type="scientific">Methyloprofundus sedimenti</name>
    <dbReference type="NCBI Taxonomy" id="1420851"/>
    <lineage>
        <taxon>Bacteria</taxon>
        <taxon>Pseudomonadati</taxon>
        <taxon>Pseudomonadota</taxon>
        <taxon>Gammaproteobacteria</taxon>
        <taxon>Methylococcales</taxon>
        <taxon>Methylococcaceae</taxon>
        <taxon>Methyloprofundus</taxon>
    </lineage>
</organism>
<keyword evidence="9" id="KW-0378">Hydrolase</keyword>
<feature type="active site" evidence="9">
    <location>
        <position position="36"/>
    </location>
</feature>
<evidence type="ECO:0000259" key="11">
    <source>
        <dbReference type="PROSITE" id="PS51163"/>
    </source>
</evidence>
<dbReference type="GO" id="GO:0008270">
    <property type="term" value="F:zinc ion binding"/>
    <property type="evidence" value="ECO:0007669"/>
    <property type="project" value="UniProtKB-KW"/>
</dbReference>
<dbReference type="OrthoDB" id="9808093at2"/>
<dbReference type="GO" id="GO:0003998">
    <property type="term" value="F:acylphosphatase activity"/>
    <property type="evidence" value="ECO:0007669"/>
    <property type="project" value="UniProtKB-EC"/>
</dbReference>
<keyword evidence="6" id="KW-0862">Zinc</keyword>
<dbReference type="Gene3D" id="3.30.110.120">
    <property type="match status" value="1"/>
</dbReference>
<dbReference type="PROSITE" id="PS51163">
    <property type="entry name" value="YRDC"/>
    <property type="match status" value="1"/>
</dbReference>
<evidence type="ECO:0000256" key="3">
    <source>
        <dbReference type="ARBA" id="ARBA00022598"/>
    </source>
</evidence>
<dbReference type="GO" id="GO:0016743">
    <property type="term" value="F:carboxyl- or carbamoyltransferase activity"/>
    <property type="evidence" value="ECO:0007669"/>
    <property type="project" value="UniProtKB-UniRule"/>
</dbReference>
<reference evidence="12 13" key="1">
    <citation type="submission" date="2015-12" db="EMBL/GenBank/DDBJ databases">
        <authorList>
            <person name="Shamseldin A."/>
            <person name="Moawad H."/>
            <person name="Abd El-Rahim W.M."/>
            <person name="Sadowsky M.J."/>
        </authorList>
    </citation>
    <scope>NUCLEOTIDE SEQUENCE [LARGE SCALE GENOMIC DNA]</scope>
    <source>
        <strain evidence="12 13">WF1</strain>
    </source>
</reference>
<dbReference type="GO" id="GO:0003725">
    <property type="term" value="F:double-stranded RNA binding"/>
    <property type="evidence" value="ECO:0007669"/>
    <property type="project" value="InterPro"/>
</dbReference>
<dbReference type="SUPFAM" id="SSF54975">
    <property type="entry name" value="Acylphosphatase/BLUF domain-like"/>
    <property type="match status" value="1"/>
</dbReference>
<accession>A0A1V8M1I3</accession>
<dbReference type="Proteomes" id="UP000191980">
    <property type="component" value="Unassembled WGS sequence"/>
</dbReference>
<dbReference type="UniPathway" id="UPA00335"/>
<dbReference type="Pfam" id="PF00708">
    <property type="entry name" value="Acylphosphatase"/>
    <property type="match status" value="1"/>
</dbReference>
<dbReference type="RefSeq" id="WP_080524358.1">
    <property type="nucleotide sequence ID" value="NZ_LPUF01000004.1"/>
</dbReference>
<feature type="domain" description="Acylphosphatase-like" evidence="10">
    <location>
        <begin position="3"/>
        <end position="90"/>
    </location>
</feature>
<evidence type="ECO:0000256" key="8">
    <source>
        <dbReference type="PIRNR" id="PIRNR006256"/>
    </source>
</evidence>
<dbReference type="PROSITE" id="PS00150">
    <property type="entry name" value="ACYLPHOSPHATASE_1"/>
    <property type="match status" value="1"/>
</dbReference>
<evidence type="ECO:0000256" key="9">
    <source>
        <dbReference type="PROSITE-ProRule" id="PRU00520"/>
    </source>
</evidence>
<comment type="catalytic activity">
    <reaction evidence="9">
        <text>an acyl phosphate + H2O = a carboxylate + phosphate + H(+)</text>
        <dbReference type="Rhea" id="RHEA:14965"/>
        <dbReference type="ChEBI" id="CHEBI:15377"/>
        <dbReference type="ChEBI" id="CHEBI:15378"/>
        <dbReference type="ChEBI" id="CHEBI:29067"/>
        <dbReference type="ChEBI" id="CHEBI:43474"/>
        <dbReference type="ChEBI" id="CHEBI:59918"/>
        <dbReference type="EC" id="3.6.1.7"/>
    </reaction>
</comment>
<feature type="domain" description="YrdC-like" evidence="11">
    <location>
        <begin position="200"/>
        <end position="384"/>
    </location>
</feature>
<dbReference type="EMBL" id="LPUF01000004">
    <property type="protein sequence ID" value="OQK15419.1"/>
    <property type="molecule type" value="Genomic_DNA"/>
</dbReference>
<evidence type="ECO:0000256" key="1">
    <source>
        <dbReference type="ARBA" id="ARBA00004711"/>
    </source>
</evidence>
<comment type="catalytic activity">
    <reaction evidence="7 8">
        <text>C-terminal L-cysteinyl-[HypE protein] + carbamoyl phosphate + ATP + H2O = C-terminal S-carboxamide-L-cysteinyl-[HypE protein] + AMP + phosphate + diphosphate + H(+)</text>
        <dbReference type="Rhea" id="RHEA:55636"/>
        <dbReference type="Rhea" id="RHEA-COMP:14247"/>
        <dbReference type="Rhea" id="RHEA-COMP:14392"/>
        <dbReference type="ChEBI" id="CHEBI:15377"/>
        <dbReference type="ChEBI" id="CHEBI:15378"/>
        <dbReference type="ChEBI" id="CHEBI:30616"/>
        <dbReference type="ChEBI" id="CHEBI:33019"/>
        <dbReference type="ChEBI" id="CHEBI:43474"/>
        <dbReference type="ChEBI" id="CHEBI:58228"/>
        <dbReference type="ChEBI" id="CHEBI:76913"/>
        <dbReference type="ChEBI" id="CHEBI:139126"/>
        <dbReference type="ChEBI" id="CHEBI:456215"/>
    </reaction>
</comment>
<comment type="caution">
    <text evidence="12">The sequence shown here is derived from an EMBL/GenBank/DDBJ whole genome shotgun (WGS) entry which is preliminary data.</text>
</comment>
<dbReference type="Gene3D" id="3.30.420.360">
    <property type="match status" value="1"/>
</dbReference>
<dbReference type="Pfam" id="PF01300">
    <property type="entry name" value="Sua5_yciO_yrdC"/>
    <property type="match status" value="1"/>
</dbReference>
<keyword evidence="13" id="KW-1185">Reference proteome</keyword>
<dbReference type="InterPro" id="IPR051060">
    <property type="entry name" value="Carbamoyltrans_HypF-like"/>
</dbReference>
<dbReference type="PIRSF" id="PIRSF006256">
    <property type="entry name" value="CMPcnvr_hdrg_mat"/>
    <property type="match status" value="1"/>
</dbReference>
<evidence type="ECO:0000256" key="2">
    <source>
        <dbReference type="ARBA" id="ARBA00008097"/>
    </source>
</evidence>
<dbReference type="GO" id="GO:0051604">
    <property type="term" value="P:protein maturation"/>
    <property type="evidence" value="ECO:0007669"/>
    <property type="project" value="TreeGrafter"/>
</dbReference>
<name>A0A1V8M1I3_9GAMM</name>
<sequence>MPGKAIRVRGTVQGVGFRPFIWHLARQCGLKGGVWNDEQGVMIHAWGSSAQLQYFIRQIPLQLPPLANILVLETTELTTRSEHNSFEIIASQQHAFAQTMITADAATCPECLAEINDPHNRRYQYPFTNCTHCGPRLSIIKAIPYDRCNTSMAEFPMCPACQAEYDAPDNRRFHAQANCCSDCGPEIWLEDARLQNISSTDPIIQAALLLQQGQIIAIKGLGGFHLACDANNEMAVTRLRQGKKRYAKPFALMAKNSQQVKEYAQLGNIEQQALTDKQAPIIILAAQGKKQAHSVAPAEDKLGFMLPYTPLHYLLLQHLSSPLVMTSGNLSDEPQCTDNQQARQKLAGLADYFLMHNREIVNRLDDSVLRHLGDKIQVLRRARGFSPEALPLPKGFNKQLQILAMGGELKNSFCLLKDGMAIVSQHIGDLENVAAQQDYRQQIKRYQQLFDFNADIIAVDLHPGYLSTQYGEQLAQEQSISLLRVQHHHAHIAACIAEHGLAIDTPAVLAAVFDGSGMGLKGELWGGEFMLADYVTCQRLGHLQKVPMPGGVQAIREPWRNAYAQLAHNFDYTAISKEFADLDIIRLLETKPLSILATMIENKLNSPLSSSCGRWFDAFAALLGICPEQIAFEGQAAIMLESLAASEFIRQQDNAYDYAIESSHNICVLNFRTLLLAVLQDLQQQRNKAVIAARIHHTLISASVALLLKLSAQTQTNTIVLSGGVFQNKLLLESITQQLQLYGKAVLSPQKYPVNDGGIALGQALIAASIQVI</sequence>
<evidence type="ECO:0000256" key="5">
    <source>
        <dbReference type="ARBA" id="ARBA00022771"/>
    </source>
</evidence>
<gene>
    <name evidence="12" type="ORF">AU255_18290</name>
</gene>
<dbReference type="EC" id="6.2.-.-" evidence="8"/>
<dbReference type="InterPro" id="IPR001792">
    <property type="entry name" value="Acylphosphatase-like_dom"/>
</dbReference>
<dbReference type="InterPro" id="IPR041440">
    <property type="entry name" value="HypF_C"/>
</dbReference>
<dbReference type="Pfam" id="PF07503">
    <property type="entry name" value="zf-HYPF"/>
    <property type="match status" value="2"/>
</dbReference>
<dbReference type="Pfam" id="PF22521">
    <property type="entry name" value="HypF_C_2"/>
    <property type="match status" value="1"/>
</dbReference>
<dbReference type="InterPro" id="IPR055128">
    <property type="entry name" value="HypF_C_2"/>
</dbReference>
<dbReference type="InterPro" id="IPR006070">
    <property type="entry name" value="Sua5-like_dom"/>
</dbReference>
<dbReference type="InterPro" id="IPR011125">
    <property type="entry name" value="Znf_HypF"/>
</dbReference>
<evidence type="ECO:0000256" key="4">
    <source>
        <dbReference type="ARBA" id="ARBA00022723"/>
    </source>
</evidence>
<dbReference type="PANTHER" id="PTHR42959:SF1">
    <property type="entry name" value="CARBAMOYLTRANSFERASE HYPF"/>
    <property type="match status" value="1"/>
</dbReference>
<proteinExistence type="inferred from homology"/>
<dbReference type="NCBIfam" id="TIGR00143">
    <property type="entry name" value="hypF"/>
    <property type="match status" value="1"/>
</dbReference>
<evidence type="ECO:0000259" key="10">
    <source>
        <dbReference type="PROSITE" id="PS51160"/>
    </source>
</evidence>
<dbReference type="InterPro" id="IPR036046">
    <property type="entry name" value="Acylphosphatase-like_dom_sf"/>
</dbReference>
<dbReference type="AlphaFoldDB" id="A0A1V8M1I3"/>
<keyword evidence="4" id="KW-0479">Metal-binding</keyword>
<keyword evidence="5" id="KW-0863">Zinc-finger</keyword>
<dbReference type="PROSITE" id="PS51160">
    <property type="entry name" value="ACYLPHOSPHATASE_3"/>
    <property type="match status" value="1"/>
</dbReference>
<dbReference type="Pfam" id="PF17788">
    <property type="entry name" value="HypF_C"/>
    <property type="match status" value="1"/>
</dbReference>
<keyword evidence="3" id="KW-0436">Ligase</keyword>
<dbReference type="GO" id="GO:0016874">
    <property type="term" value="F:ligase activity"/>
    <property type="evidence" value="ECO:0007669"/>
    <property type="project" value="UniProtKB-UniRule"/>
</dbReference>
<dbReference type="Gene3D" id="3.30.420.40">
    <property type="match status" value="1"/>
</dbReference>
<dbReference type="PANTHER" id="PTHR42959">
    <property type="entry name" value="CARBAMOYLTRANSFERASE"/>
    <property type="match status" value="1"/>
</dbReference>
<comment type="pathway">
    <text evidence="1 8">Protein modification; [NiFe] hydrogenase maturation.</text>
</comment>
<evidence type="ECO:0000256" key="7">
    <source>
        <dbReference type="ARBA" id="ARBA00048220"/>
    </source>
</evidence>
<protein>
    <recommendedName>
        <fullName evidence="8">Carbamoyltransferase HypF</fullName>
        <ecNumber evidence="8">6.2.-.-</ecNumber>
    </recommendedName>
</protein>
<dbReference type="SUPFAM" id="SSF55821">
    <property type="entry name" value="YrdC/RibB"/>
    <property type="match status" value="1"/>
</dbReference>
<dbReference type="InterPro" id="IPR017945">
    <property type="entry name" value="DHBP_synth_RibB-like_a/b_dom"/>
</dbReference>
<dbReference type="Gene3D" id="3.90.870.50">
    <property type="match status" value="1"/>
</dbReference>
<dbReference type="InterPro" id="IPR004421">
    <property type="entry name" value="Carbamoyltransferase_HypF"/>
</dbReference>
<evidence type="ECO:0000256" key="6">
    <source>
        <dbReference type="ARBA" id="ARBA00022833"/>
    </source>
</evidence>